<accession>A0A0U5B6T3</accession>
<evidence type="ECO:0000313" key="1">
    <source>
        <dbReference type="EMBL" id="CEF40066.1"/>
    </source>
</evidence>
<keyword evidence="2" id="KW-1185">Reference proteome</keyword>
<dbReference type="AlphaFoldDB" id="A0A0U5B6T3"/>
<organism evidence="1 2">
    <name type="scientific">Acetobacter senegalensis</name>
    <dbReference type="NCBI Taxonomy" id="446692"/>
    <lineage>
        <taxon>Bacteria</taxon>
        <taxon>Pseudomonadati</taxon>
        <taxon>Pseudomonadota</taxon>
        <taxon>Alphaproteobacteria</taxon>
        <taxon>Acetobacterales</taxon>
        <taxon>Acetobacteraceae</taxon>
        <taxon>Acetobacter</taxon>
    </lineage>
</organism>
<dbReference type="EMBL" id="LN606600">
    <property type="protein sequence ID" value="CEF40066.1"/>
    <property type="molecule type" value="Genomic_DNA"/>
</dbReference>
<sequence length="49" mass="5141">MIDAAGSRSYSPSFSLSEVFGRGGVPSGVFKKSGGEGCRDVSMARRWAV</sequence>
<dbReference type="KEGG" id="asz:ASN_654"/>
<proteinExistence type="predicted"/>
<gene>
    <name evidence="1" type="ORF">ASN_654</name>
</gene>
<reference evidence="2" key="1">
    <citation type="submission" date="2014-09" db="EMBL/GenBank/DDBJ databases">
        <authorList>
            <person name="Illeghems K.G."/>
        </authorList>
    </citation>
    <scope>NUCLEOTIDE SEQUENCE [LARGE SCALE GENOMIC DNA]</scope>
    <source>
        <strain evidence="2">108B</strain>
    </source>
</reference>
<dbReference type="Proteomes" id="UP000056109">
    <property type="component" value="Chromosome I"/>
</dbReference>
<name>A0A0U5B6T3_9PROT</name>
<protein>
    <submittedName>
        <fullName evidence="1">Uncharacterized protein</fullName>
    </submittedName>
</protein>
<evidence type="ECO:0000313" key="2">
    <source>
        <dbReference type="Proteomes" id="UP000056109"/>
    </source>
</evidence>